<evidence type="ECO:0000256" key="1">
    <source>
        <dbReference type="SAM" id="SignalP"/>
    </source>
</evidence>
<proteinExistence type="predicted"/>
<keyword evidence="1" id="KW-0732">Signal</keyword>
<reference evidence="2 3" key="1">
    <citation type="submission" date="2019-02" db="EMBL/GenBank/DDBJ databases">
        <title>Deep-cultivation of Planctomycetes and their phenomic and genomic characterization uncovers novel biology.</title>
        <authorList>
            <person name="Wiegand S."/>
            <person name="Jogler M."/>
            <person name="Boedeker C."/>
            <person name="Pinto D."/>
            <person name="Vollmers J."/>
            <person name="Rivas-Marin E."/>
            <person name="Kohn T."/>
            <person name="Peeters S.H."/>
            <person name="Heuer A."/>
            <person name="Rast P."/>
            <person name="Oberbeckmann S."/>
            <person name="Bunk B."/>
            <person name="Jeske O."/>
            <person name="Meyerdierks A."/>
            <person name="Storesund J.E."/>
            <person name="Kallscheuer N."/>
            <person name="Luecker S."/>
            <person name="Lage O.M."/>
            <person name="Pohl T."/>
            <person name="Merkel B.J."/>
            <person name="Hornburger P."/>
            <person name="Mueller R.-W."/>
            <person name="Bruemmer F."/>
            <person name="Labrenz M."/>
            <person name="Spormann A.M."/>
            <person name="Op den Camp H."/>
            <person name="Overmann J."/>
            <person name="Amann R."/>
            <person name="Jetten M.S.M."/>
            <person name="Mascher T."/>
            <person name="Medema M.H."/>
            <person name="Devos D.P."/>
            <person name="Kaster A.-K."/>
            <person name="Ovreas L."/>
            <person name="Rohde M."/>
            <person name="Galperin M.Y."/>
            <person name="Jogler C."/>
        </authorList>
    </citation>
    <scope>NUCLEOTIDE SEQUENCE [LARGE SCALE GENOMIC DNA]</scope>
    <source>
        <strain evidence="2 3">ETA_A8</strain>
    </source>
</reference>
<name>A0A517YDV9_9BACT</name>
<dbReference type="Proteomes" id="UP000315017">
    <property type="component" value="Chromosome"/>
</dbReference>
<accession>A0A517YDV9</accession>
<evidence type="ECO:0000313" key="3">
    <source>
        <dbReference type="Proteomes" id="UP000315017"/>
    </source>
</evidence>
<feature type="chain" id="PRO_5022061570" evidence="1">
    <location>
        <begin position="29"/>
        <end position="174"/>
    </location>
</feature>
<protein>
    <submittedName>
        <fullName evidence="2">Uncharacterized protein</fullName>
    </submittedName>
</protein>
<dbReference type="KEGG" id="aagg:ETAA8_35150"/>
<dbReference type="RefSeq" id="WP_145090667.1">
    <property type="nucleotide sequence ID" value="NZ_CP036274.1"/>
</dbReference>
<feature type="signal peptide" evidence="1">
    <location>
        <begin position="1"/>
        <end position="28"/>
    </location>
</feature>
<evidence type="ECO:0000313" key="2">
    <source>
        <dbReference type="EMBL" id="QDU28415.1"/>
    </source>
</evidence>
<gene>
    <name evidence="2" type="ORF">ETAA8_35150</name>
</gene>
<keyword evidence="3" id="KW-1185">Reference proteome</keyword>
<dbReference type="AlphaFoldDB" id="A0A517YDV9"/>
<dbReference type="EMBL" id="CP036274">
    <property type="protein sequence ID" value="QDU28415.1"/>
    <property type="molecule type" value="Genomic_DNA"/>
</dbReference>
<sequence length="174" mass="19130" precursor="true">MTTTIRSLCFGTFAALTLLSCVASPARADHGHNHLGNISAMSGELAGHARNLSFLVRESRINFQERRELIVDAAQLELSARRLQSFARIGNISLVERELSTLRQTARHFGNHAYGVGLGFSRSMRSELAAIEQDISYIGRELAREVDHYGPRPVRPISRPGFSLGGKGFSIVLP</sequence>
<dbReference type="PROSITE" id="PS51257">
    <property type="entry name" value="PROKAR_LIPOPROTEIN"/>
    <property type="match status" value="1"/>
</dbReference>
<organism evidence="2 3">
    <name type="scientific">Anatilimnocola aggregata</name>
    <dbReference type="NCBI Taxonomy" id="2528021"/>
    <lineage>
        <taxon>Bacteria</taxon>
        <taxon>Pseudomonadati</taxon>
        <taxon>Planctomycetota</taxon>
        <taxon>Planctomycetia</taxon>
        <taxon>Pirellulales</taxon>
        <taxon>Pirellulaceae</taxon>
        <taxon>Anatilimnocola</taxon>
    </lineage>
</organism>